<evidence type="ECO:0000256" key="12">
    <source>
        <dbReference type="ARBA" id="ARBA00022842"/>
    </source>
</evidence>
<keyword evidence="8 17" id="KW-0540">Nuclease</keyword>
<evidence type="ECO:0000256" key="7">
    <source>
        <dbReference type="ARBA" id="ARBA00022705"/>
    </source>
</evidence>
<comment type="cofactor">
    <cofactor evidence="1 17">
        <name>Mn(2+)</name>
        <dbReference type="ChEBI" id="CHEBI:29035"/>
    </cofactor>
</comment>
<keyword evidence="21" id="KW-1185">Reference proteome</keyword>
<keyword evidence="10 17" id="KW-0378">Hydrolase</keyword>
<dbReference type="EC" id="2.7.7.7" evidence="3 17"/>
<dbReference type="EMBL" id="JBHUII010000001">
    <property type="protein sequence ID" value="MFD2204874.1"/>
    <property type="molecule type" value="Genomic_DNA"/>
</dbReference>
<dbReference type="SUPFAM" id="SSF53098">
    <property type="entry name" value="Ribonuclease H-like"/>
    <property type="match status" value="1"/>
</dbReference>
<dbReference type="PANTHER" id="PTHR30231">
    <property type="entry name" value="DNA POLYMERASE III SUBUNIT EPSILON"/>
    <property type="match status" value="1"/>
</dbReference>
<evidence type="ECO:0000256" key="5">
    <source>
        <dbReference type="ARBA" id="ARBA00022679"/>
    </source>
</evidence>
<dbReference type="Pfam" id="PF00929">
    <property type="entry name" value="RNase_T"/>
    <property type="match status" value="1"/>
</dbReference>
<dbReference type="RefSeq" id="WP_380248881.1">
    <property type="nucleotide sequence ID" value="NZ_JBHUII010000001.1"/>
</dbReference>
<keyword evidence="14 17" id="KW-0464">Manganese</keyword>
<dbReference type="InterPro" id="IPR006309">
    <property type="entry name" value="DnaQ_proteo"/>
</dbReference>
<dbReference type="InterPro" id="IPR006054">
    <property type="entry name" value="DnaQ"/>
</dbReference>
<evidence type="ECO:0000313" key="21">
    <source>
        <dbReference type="Proteomes" id="UP001597294"/>
    </source>
</evidence>
<keyword evidence="5 17" id="KW-0808">Transferase</keyword>
<evidence type="ECO:0000256" key="15">
    <source>
        <dbReference type="ARBA" id="ARBA00025483"/>
    </source>
</evidence>
<evidence type="ECO:0000256" key="2">
    <source>
        <dbReference type="ARBA" id="ARBA00001946"/>
    </source>
</evidence>
<dbReference type="InterPro" id="IPR013520">
    <property type="entry name" value="Ribonucl_H"/>
</dbReference>
<keyword evidence="9 17" id="KW-0479">Metal-binding</keyword>
<protein>
    <recommendedName>
        <fullName evidence="4 17">DNA polymerase III subunit epsilon</fullName>
        <ecNumber evidence="3 17">2.7.7.7</ecNumber>
    </recommendedName>
</protein>
<evidence type="ECO:0000313" key="20">
    <source>
        <dbReference type="EMBL" id="MFD2204874.1"/>
    </source>
</evidence>
<dbReference type="NCBIfam" id="NF004316">
    <property type="entry name" value="PRK05711.1"/>
    <property type="match status" value="1"/>
</dbReference>
<comment type="catalytic activity">
    <reaction evidence="16 17">
        <text>DNA(n) + a 2'-deoxyribonucleoside 5'-triphosphate = DNA(n+1) + diphosphate</text>
        <dbReference type="Rhea" id="RHEA:22508"/>
        <dbReference type="Rhea" id="RHEA-COMP:17339"/>
        <dbReference type="Rhea" id="RHEA-COMP:17340"/>
        <dbReference type="ChEBI" id="CHEBI:33019"/>
        <dbReference type="ChEBI" id="CHEBI:61560"/>
        <dbReference type="ChEBI" id="CHEBI:173112"/>
        <dbReference type="EC" id="2.7.7.7"/>
    </reaction>
</comment>
<dbReference type="InterPro" id="IPR036397">
    <property type="entry name" value="RNaseH_sf"/>
</dbReference>
<evidence type="ECO:0000256" key="16">
    <source>
        <dbReference type="ARBA" id="ARBA00049244"/>
    </source>
</evidence>
<dbReference type="NCBIfam" id="TIGR00573">
    <property type="entry name" value="dnaq"/>
    <property type="match status" value="1"/>
</dbReference>
<evidence type="ECO:0000256" key="14">
    <source>
        <dbReference type="ARBA" id="ARBA00023211"/>
    </source>
</evidence>
<keyword evidence="13 17" id="KW-0239">DNA-directed DNA polymerase</keyword>
<evidence type="ECO:0000256" key="3">
    <source>
        <dbReference type="ARBA" id="ARBA00012417"/>
    </source>
</evidence>
<evidence type="ECO:0000256" key="17">
    <source>
        <dbReference type="RuleBase" id="RU364087"/>
    </source>
</evidence>
<evidence type="ECO:0000256" key="9">
    <source>
        <dbReference type="ARBA" id="ARBA00022723"/>
    </source>
</evidence>
<organism evidence="20 21">
    <name type="scientific">Kiloniella antarctica</name>
    <dbReference type="NCBI Taxonomy" id="1550907"/>
    <lineage>
        <taxon>Bacteria</taxon>
        <taxon>Pseudomonadati</taxon>
        <taxon>Pseudomonadota</taxon>
        <taxon>Alphaproteobacteria</taxon>
        <taxon>Rhodospirillales</taxon>
        <taxon>Kiloniellaceae</taxon>
        <taxon>Kiloniella</taxon>
    </lineage>
</organism>
<evidence type="ECO:0000256" key="11">
    <source>
        <dbReference type="ARBA" id="ARBA00022839"/>
    </source>
</evidence>
<evidence type="ECO:0000256" key="4">
    <source>
        <dbReference type="ARBA" id="ARBA00020352"/>
    </source>
</evidence>
<dbReference type="Gene3D" id="3.30.420.10">
    <property type="entry name" value="Ribonuclease H-like superfamily/Ribonuclease H"/>
    <property type="match status" value="1"/>
</dbReference>
<comment type="cofactor">
    <cofactor evidence="2 17">
        <name>Mg(2+)</name>
        <dbReference type="ChEBI" id="CHEBI:18420"/>
    </cofactor>
</comment>
<evidence type="ECO:0000256" key="18">
    <source>
        <dbReference type="SAM" id="MobiDB-lite"/>
    </source>
</evidence>
<evidence type="ECO:0000256" key="1">
    <source>
        <dbReference type="ARBA" id="ARBA00001936"/>
    </source>
</evidence>
<evidence type="ECO:0000256" key="8">
    <source>
        <dbReference type="ARBA" id="ARBA00022722"/>
    </source>
</evidence>
<keyword evidence="7 17" id="KW-0235">DNA replication</keyword>
<comment type="function">
    <text evidence="15 17">DNA polymerase III is a complex, multichain enzyme responsible for most of the replicative synthesis in bacteria. The epsilon subunit contain the editing function and is a proofreading 3'-5' exonuclease.</text>
</comment>
<comment type="subunit">
    <text evidence="17">DNA polymerase III contains a core (composed of alpha, epsilon and theta chains) that associates with a tau subunit. This core dimerizes to form the POLIII' complex. PolIII' associates with the gamma complex (composed of gamma, delta, delta', psi and chi chains) and with the beta chain to form the complete DNA polymerase III complex.</text>
</comment>
<dbReference type="PANTHER" id="PTHR30231:SF41">
    <property type="entry name" value="DNA POLYMERASE III SUBUNIT EPSILON"/>
    <property type="match status" value="1"/>
</dbReference>
<keyword evidence="6 17" id="KW-0548">Nucleotidyltransferase</keyword>
<feature type="domain" description="Exonuclease" evidence="19">
    <location>
        <begin position="2"/>
        <end position="171"/>
    </location>
</feature>
<dbReference type="Proteomes" id="UP001597294">
    <property type="component" value="Unassembled WGS sequence"/>
</dbReference>
<feature type="region of interest" description="Disordered" evidence="18">
    <location>
        <begin position="174"/>
        <end position="198"/>
    </location>
</feature>
<sequence length="232" mass="26055">MREIILDTETTGFKPEEGHRIVEIGCMEVYQNLPTGKSLQLYINPERDMPEGAFKVHGISSEFLADKPLFPQVVDEFLEFIGDDPLVIHNAPFDMKFLNSELKWAGKPALKNKPIDTVIIARELFPGSPVNLDALCRRFEIDNSSRTYHGALLDCELLAEVYLELRGGRQHGFDLNANKKNDRKTGAKASGTGPVPLSGKAIREARPHLVPEEELVAHEAMLDLLNDPLWRK</sequence>
<reference evidence="21" key="1">
    <citation type="journal article" date="2019" name="Int. J. Syst. Evol. Microbiol.">
        <title>The Global Catalogue of Microorganisms (GCM) 10K type strain sequencing project: providing services to taxonomists for standard genome sequencing and annotation.</title>
        <authorList>
            <consortium name="The Broad Institute Genomics Platform"/>
            <consortium name="The Broad Institute Genome Sequencing Center for Infectious Disease"/>
            <person name="Wu L."/>
            <person name="Ma J."/>
        </authorList>
    </citation>
    <scope>NUCLEOTIDE SEQUENCE [LARGE SCALE GENOMIC DNA]</scope>
    <source>
        <strain evidence="21">CGMCC 4.7192</strain>
    </source>
</reference>
<proteinExistence type="predicted"/>
<accession>A0ABW5BH38</accession>
<keyword evidence="11 17" id="KW-0269">Exonuclease</keyword>
<keyword evidence="12 17" id="KW-0460">Magnesium</keyword>
<name>A0ABW5BH38_9PROT</name>
<dbReference type="InterPro" id="IPR012337">
    <property type="entry name" value="RNaseH-like_sf"/>
</dbReference>
<gene>
    <name evidence="17 20" type="primary">dnaQ</name>
    <name evidence="20" type="ORF">ACFSKO_04605</name>
</gene>
<evidence type="ECO:0000259" key="19">
    <source>
        <dbReference type="SMART" id="SM00479"/>
    </source>
</evidence>
<evidence type="ECO:0000256" key="6">
    <source>
        <dbReference type="ARBA" id="ARBA00022695"/>
    </source>
</evidence>
<dbReference type="CDD" id="cd06131">
    <property type="entry name" value="DNA_pol_III_epsilon_Ecoli_like"/>
    <property type="match status" value="1"/>
</dbReference>
<comment type="caution">
    <text evidence="20">The sequence shown here is derived from an EMBL/GenBank/DDBJ whole genome shotgun (WGS) entry which is preliminary data.</text>
</comment>
<dbReference type="SMART" id="SM00479">
    <property type="entry name" value="EXOIII"/>
    <property type="match status" value="1"/>
</dbReference>
<dbReference type="GO" id="GO:0003887">
    <property type="term" value="F:DNA-directed DNA polymerase activity"/>
    <property type="evidence" value="ECO:0007669"/>
    <property type="project" value="UniProtKB-EC"/>
</dbReference>
<evidence type="ECO:0000256" key="10">
    <source>
        <dbReference type="ARBA" id="ARBA00022801"/>
    </source>
</evidence>
<evidence type="ECO:0000256" key="13">
    <source>
        <dbReference type="ARBA" id="ARBA00022932"/>
    </source>
</evidence>
<dbReference type="NCBIfam" id="TIGR01406">
    <property type="entry name" value="dnaQ_proteo"/>
    <property type="match status" value="1"/>
</dbReference>